<dbReference type="PROSITE" id="PS01096">
    <property type="entry name" value="PPIC_PPIASE_1"/>
    <property type="match status" value="1"/>
</dbReference>
<dbReference type="InterPro" id="IPR023058">
    <property type="entry name" value="PPIase_PpiC_CS"/>
</dbReference>
<evidence type="ECO:0000259" key="13">
    <source>
        <dbReference type="PROSITE" id="PS50198"/>
    </source>
</evidence>
<protein>
    <recommendedName>
        <fullName evidence="11">Foldase protein PrsA</fullName>
        <ecNumber evidence="11">5.2.1.8</ecNumber>
    </recommendedName>
</protein>
<evidence type="ECO:0000313" key="15">
    <source>
        <dbReference type="Proteomes" id="UP000030595"/>
    </source>
</evidence>
<comment type="catalytic activity">
    <reaction evidence="1 11">
        <text>[protein]-peptidylproline (omega=180) = [protein]-peptidylproline (omega=0)</text>
        <dbReference type="Rhea" id="RHEA:16237"/>
        <dbReference type="Rhea" id="RHEA-COMP:10747"/>
        <dbReference type="Rhea" id="RHEA-COMP:10748"/>
        <dbReference type="ChEBI" id="CHEBI:83833"/>
        <dbReference type="ChEBI" id="CHEBI:83834"/>
        <dbReference type="EC" id="5.2.1.8"/>
    </reaction>
</comment>
<evidence type="ECO:0000256" key="7">
    <source>
        <dbReference type="ARBA" id="ARBA00023136"/>
    </source>
</evidence>
<evidence type="ECO:0000256" key="8">
    <source>
        <dbReference type="ARBA" id="ARBA00023139"/>
    </source>
</evidence>
<keyword evidence="7 11" id="KW-0472">Membrane</keyword>
<accession>A0A0A3J1E9</accession>
<dbReference type="GO" id="GO:0003755">
    <property type="term" value="F:peptidyl-prolyl cis-trans isomerase activity"/>
    <property type="evidence" value="ECO:0007669"/>
    <property type="project" value="UniProtKB-UniRule"/>
</dbReference>
<evidence type="ECO:0000256" key="9">
    <source>
        <dbReference type="ARBA" id="ARBA00023235"/>
    </source>
</evidence>
<dbReference type="SUPFAM" id="SSF109998">
    <property type="entry name" value="Triger factor/SurA peptide-binding domain-like"/>
    <property type="match status" value="1"/>
</dbReference>
<dbReference type="PANTHER" id="PTHR47245">
    <property type="entry name" value="PEPTIDYLPROLYL ISOMERASE"/>
    <property type="match status" value="1"/>
</dbReference>
<evidence type="ECO:0000256" key="1">
    <source>
        <dbReference type="ARBA" id="ARBA00000971"/>
    </source>
</evidence>
<evidence type="ECO:0000313" key="14">
    <source>
        <dbReference type="EMBL" id="KGR90804.1"/>
    </source>
</evidence>
<evidence type="ECO:0000256" key="10">
    <source>
        <dbReference type="ARBA" id="ARBA00023288"/>
    </source>
</evidence>
<dbReference type="AlphaFoldDB" id="A0A0A3J1E9"/>
<keyword evidence="5 11" id="KW-0732">Signal</keyword>
<reference evidence="14 15" key="1">
    <citation type="submission" date="2014-02" db="EMBL/GenBank/DDBJ databases">
        <title>Draft genome sequence of Lysinibacillus massiliensis CCUG 49529.</title>
        <authorList>
            <person name="Zhang F."/>
            <person name="Wang G."/>
            <person name="Zhang L."/>
        </authorList>
    </citation>
    <scope>NUCLEOTIDE SEQUENCE [LARGE SCALE GENOMIC DNA]</scope>
    <source>
        <strain evidence="14 15">CCUG 49529</strain>
    </source>
</reference>
<dbReference type="InterPro" id="IPR050245">
    <property type="entry name" value="PrsA_foldase"/>
</dbReference>
<dbReference type="InterPro" id="IPR037041">
    <property type="entry name" value="Trigger_fac_C_sf"/>
</dbReference>
<comment type="caution">
    <text evidence="14">The sequence shown here is derived from an EMBL/GenBank/DDBJ whole genome shotgun (WGS) entry which is preliminary data.</text>
</comment>
<comment type="similarity">
    <text evidence="3 11">Belongs to the PrsA family.</text>
</comment>
<evidence type="ECO:0000256" key="12">
    <source>
        <dbReference type="SAM" id="SignalP"/>
    </source>
</evidence>
<dbReference type="EC" id="5.2.1.8" evidence="11"/>
<dbReference type="RefSeq" id="WP_036175817.1">
    <property type="nucleotide sequence ID" value="NZ_AVCZ01000014.1"/>
</dbReference>
<dbReference type="OrthoDB" id="14196at2"/>
<dbReference type="PANTHER" id="PTHR47245:SF1">
    <property type="entry name" value="FOLDASE PROTEIN PRSA"/>
    <property type="match status" value="1"/>
</dbReference>
<dbReference type="GO" id="GO:0015031">
    <property type="term" value="P:protein transport"/>
    <property type="evidence" value="ECO:0007669"/>
    <property type="project" value="InterPro"/>
</dbReference>
<dbReference type="GO" id="GO:0006457">
    <property type="term" value="P:protein folding"/>
    <property type="evidence" value="ECO:0007669"/>
    <property type="project" value="UniProtKB-UniRule"/>
</dbReference>
<dbReference type="eggNOG" id="COG0760">
    <property type="taxonomic scope" value="Bacteria"/>
</dbReference>
<keyword evidence="6 11" id="KW-0697">Rotamase</keyword>
<dbReference type="Gene3D" id="1.10.3120.10">
    <property type="entry name" value="Trigger factor, C-terminal domain"/>
    <property type="match status" value="1"/>
</dbReference>
<dbReference type="Proteomes" id="UP000030595">
    <property type="component" value="Unassembled WGS sequence"/>
</dbReference>
<proteinExistence type="inferred from homology"/>
<dbReference type="Pfam" id="PF13616">
    <property type="entry name" value="Rotamase_3"/>
    <property type="match status" value="1"/>
</dbReference>
<dbReference type="HAMAP" id="MF_01145">
    <property type="entry name" value="Foldase_PrsA"/>
    <property type="match status" value="1"/>
</dbReference>
<keyword evidence="10 11" id="KW-0449">Lipoprotein</keyword>
<organism evidence="14 15">
    <name type="scientific">Ureibacillus massiliensis 4400831 = CIP 108448 = CCUG 49529</name>
    <dbReference type="NCBI Taxonomy" id="1211035"/>
    <lineage>
        <taxon>Bacteria</taxon>
        <taxon>Bacillati</taxon>
        <taxon>Bacillota</taxon>
        <taxon>Bacilli</taxon>
        <taxon>Bacillales</taxon>
        <taxon>Caryophanaceae</taxon>
        <taxon>Ureibacillus</taxon>
    </lineage>
</organism>
<keyword evidence="8 11" id="KW-0564">Palmitate</keyword>
<evidence type="ECO:0000256" key="2">
    <source>
        <dbReference type="ARBA" id="ARBA00004193"/>
    </source>
</evidence>
<dbReference type="PROSITE" id="PS51257">
    <property type="entry name" value="PROKAR_LIPOPROTEIN"/>
    <property type="match status" value="1"/>
</dbReference>
<dbReference type="PROSITE" id="PS50198">
    <property type="entry name" value="PPIC_PPIASE_2"/>
    <property type="match status" value="1"/>
</dbReference>
<gene>
    <name evidence="11" type="primary">prsA</name>
    <name evidence="14" type="ORF">CD30_09725</name>
</gene>
<evidence type="ECO:0000256" key="6">
    <source>
        <dbReference type="ARBA" id="ARBA00023110"/>
    </source>
</evidence>
<feature type="signal peptide" evidence="12">
    <location>
        <begin position="1"/>
        <end position="18"/>
    </location>
</feature>
<dbReference type="SUPFAM" id="SSF54534">
    <property type="entry name" value="FKBP-like"/>
    <property type="match status" value="1"/>
</dbReference>
<dbReference type="InterPro" id="IPR046357">
    <property type="entry name" value="PPIase_dom_sf"/>
</dbReference>
<evidence type="ECO:0000256" key="11">
    <source>
        <dbReference type="HAMAP-Rule" id="MF_01145"/>
    </source>
</evidence>
<dbReference type="Gene3D" id="3.10.50.40">
    <property type="match status" value="1"/>
</dbReference>
<keyword evidence="4 11" id="KW-1003">Cell membrane</keyword>
<dbReference type="InterPro" id="IPR023059">
    <property type="entry name" value="Foldase_PrsA"/>
</dbReference>
<feature type="chain" id="PRO_5039208132" description="Foldase protein PrsA" evidence="12">
    <location>
        <begin position="19"/>
        <end position="290"/>
    </location>
</feature>
<evidence type="ECO:0000256" key="4">
    <source>
        <dbReference type="ARBA" id="ARBA00022475"/>
    </source>
</evidence>
<sequence length="290" mass="32784">MKKTLLAIGLASSVFTLAACNNNTEDNAADEVVVSTSYGEITKDEFYKELKTMAGPKLLEQLVVKQVLENTYEVSEEDLNKEFDSFKEMYGESYNSVLEMYGYTEEAYKDELKFGLLTQKLSEEVQSSITDEELQNYYDQGKYELNARHILVKDKDKADEIYKKLQDGEDFATLASENSVDTGTAANGGELGWFSVGQMVTEFNDAAYALELNTISEPVKSSYGYHIIEVTDKREVADYPTFEEKKEEIRQTLISQKSNTKLMELVKAANVDIKDADLQDTLDAYMPTEE</sequence>
<dbReference type="InterPro" id="IPR000297">
    <property type="entry name" value="PPIase_PpiC"/>
</dbReference>
<evidence type="ECO:0000256" key="5">
    <source>
        <dbReference type="ARBA" id="ARBA00022729"/>
    </source>
</evidence>
<feature type="domain" description="PpiC" evidence="13">
    <location>
        <begin position="142"/>
        <end position="232"/>
    </location>
</feature>
<name>A0A0A3J1E9_9BACL</name>
<keyword evidence="15" id="KW-1185">Reference proteome</keyword>
<comment type="subcellular location">
    <subcellularLocation>
        <location evidence="2 11">Cell membrane</location>
        <topology evidence="2 11">Lipid-anchor</topology>
    </subcellularLocation>
</comment>
<keyword evidence="9 11" id="KW-0413">Isomerase</keyword>
<comment type="function">
    <text evidence="11">Plays a major role in protein secretion by helping the post-translocational extracellular folding of several secreted proteins.</text>
</comment>
<dbReference type="EMBL" id="JPVQ01000014">
    <property type="protein sequence ID" value="KGR90804.1"/>
    <property type="molecule type" value="Genomic_DNA"/>
</dbReference>
<dbReference type="GO" id="GO:0005886">
    <property type="term" value="C:plasma membrane"/>
    <property type="evidence" value="ECO:0007669"/>
    <property type="project" value="UniProtKB-SubCell"/>
</dbReference>
<evidence type="ECO:0000256" key="3">
    <source>
        <dbReference type="ARBA" id="ARBA00006071"/>
    </source>
</evidence>
<dbReference type="InterPro" id="IPR027304">
    <property type="entry name" value="Trigger_fact/SurA_dom_sf"/>
</dbReference>